<dbReference type="OrthoDB" id="2361316at2"/>
<dbReference type="STRING" id="1298598.JCM21714_157"/>
<evidence type="ECO:0000313" key="2">
    <source>
        <dbReference type="Proteomes" id="UP000019102"/>
    </source>
</evidence>
<reference evidence="1 2" key="1">
    <citation type="journal article" date="2014" name="Genome Announc.">
        <title>Draft Genome Sequence of the Boron-Tolerant and Moderately Halotolerant Bacterium Gracilibacillus boraciitolerans JCM 21714T.</title>
        <authorList>
            <person name="Ahmed I."/>
            <person name="Oshima K."/>
            <person name="Suda W."/>
            <person name="Kitamura K."/>
            <person name="Iida T."/>
            <person name="Ohmori Y."/>
            <person name="Fujiwara T."/>
            <person name="Hattori M."/>
            <person name="Ohkuma M."/>
        </authorList>
    </citation>
    <scope>NUCLEOTIDE SEQUENCE [LARGE SCALE GENOMIC DNA]</scope>
    <source>
        <strain evidence="1 2">JCM 21714</strain>
    </source>
</reference>
<dbReference type="eggNOG" id="ENOG503244Z">
    <property type="taxonomic scope" value="Bacteria"/>
</dbReference>
<dbReference type="InterPro" id="IPR016977">
    <property type="entry name" value="ComGF"/>
</dbReference>
<organism evidence="1 2">
    <name type="scientific">Gracilibacillus boraciitolerans JCM 21714</name>
    <dbReference type="NCBI Taxonomy" id="1298598"/>
    <lineage>
        <taxon>Bacteria</taxon>
        <taxon>Bacillati</taxon>
        <taxon>Bacillota</taxon>
        <taxon>Bacilli</taxon>
        <taxon>Bacillales</taxon>
        <taxon>Bacillaceae</taxon>
        <taxon>Gracilibacillus</taxon>
    </lineage>
</organism>
<name>W4VDF6_9BACI</name>
<protein>
    <submittedName>
        <fullName evidence="1">Uncharacterized protein</fullName>
    </submittedName>
</protein>
<keyword evidence="2" id="KW-1185">Reference proteome</keyword>
<dbReference type="AlphaFoldDB" id="W4VDF6"/>
<comment type="caution">
    <text evidence="1">The sequence shown here is derived from an EMBL/GenBank/DDBJ whole genome shotgun (WGS) entry which is preliminary data.</text>
</comment>
<sequence>MVSHFHHVLELEVQWSQKIYVHLNQVYFLQNTGDEVIVSFHNNKIRRQVNGKGHEELLRNINQFTAVEYSDEIVISILTNSGEQFEKVFLKTMEK</sequence>
<gene>
    <name evidence="1" type="ORF">JCM21714_157</name>
</gene>
<dbReference type="Pfam" id="PF15980">
    <property type="entry name" value="ComGF"/>
    <property type="match status" value="1"/>
</dbReference>
<dbReference type="Proteomes" id="UP000019102">
    <property type="component" value="Unassembled WGS sequence"/>
</dbReference>
<accession>W4VDF6</accession>
<proteinExistence type="predicted"/>
<dbReference type="EMBL" id="BAVS01000001">
    <property type="protein sequence ID" value="GAE91216.1"/>
    <property type="molecule type" value="Genomic_DNA"/>
</dbReference>
<evidence type="ECO:0000313" key="1">
    <source>
        <dbReference type="EMBL" id="GAE91216.1"/>
    </source>
</evidence>